<proteinExistence type="predicted"/>
<protein>
    <submittedName>
        <fullName evidence="2">von Willebrand factor type A domain protein</fullName>
    </submittedName>
</protein>
<dbReference type="InterPro" id="IPR036465">
    <property type="entry name" value="vWFA_dom_sf"/>
</dbReference>
<organism evidence="2 3">
    <name type="scientific">Vibrio syngnathi</name>
    <dbReference type="NCBI Taxonomy" id="3034029"/>
    <lineage>
        <taxon>Bacteria</taxon>
        <taxon>Pseudomonadati</taxon>
        <taxon>Pseudomonadota</taxon>
        <taxon>Gammaproteobacteria</taxon>
        <taxon>Vibrionales</taxon>
        <taxon>Vibrionaceae</taxon>
        <taxon>Vibrio</taxon>
    </lineage>
</organism>
<dbReference type="EMBL" id="CP017917">
    <property type="protein sequence ID" value="ARP40126.1"/>
    <property type="molecule type" value="Genomic_DNA"/>
</dbReference>
<reference evidence="2 3" key="1">
    <citation type="submission" date="2016-10" db="EMBL/GenBank/DDBJ databases">
        <title>The High Quality Genome of Vibrio splendidus K08M4.</title>
        <authorList>
            <person name="Wendling C."/>
            <person name="Chibani C.M."/>
            <person name="Hertel R."/>
            <person name="Sproer C."/>
            <person name="Bunk B."/>
            <person name="Overmann J."/>
            <person name="Roth O."/>
            <person name="Liesegang H."/>
        </authorList>
    </citation>
    <scope>NUCLEOTIDE SEQUENCE [LARGE SCALE GENOMIC DNA]</scope>
    <source>
        <strain evidence="2 3">K08M4</strain>
    </source>
</reference>
<keyword evidence="3" id="KW-1185">Reference proteome</keyword>
<dbReference type="SUPFAM" id="SSF53300">
    <property type="entry name" value="vWA-like"/>
    <property type="match status" value="1"/>
</dbReference>
<dbReference type="Gene3D" id="3.40.50.410">
    <property type="entry name" value="von Willebrand factor, type A domain"/>
    <property type="match status" value="1"/>
</dbReference>
<accession>A0AA34XQ60</accession>
<feature type="domain" description="VWFA" evidence="1">
    <location>
        <begin position="151"/>
        <end position="429"/>
    </location>
</feature>
<evidence type="ECO:0000259" key="1">
    <source>
        <dbReference type="PROSITE" id="PS50234"/>
    </source>
</evidence>
<name>A0AA34XQ60_9VIBR</name>
<evidence type="ECO:0000313" key="3">
    <source>
        <dbReference type="Proteomes" id="UP000194136"/>
    </source>
</evidence>
<dbReference type="RefSeq" id="WP_198299348.1">
    <property type="nucleotide sequence ID" value="NZ_CP017917.1"/>
</dbReference>
<sequence length="438" mass="49723">MKSIKKNRGVAGVLFVGLLPAMVIFMAFSMQMSQQMLAHSRLLEAAEVASLALIASPKEDEDKNVKYARYLVDRYILDNSEDVDVAVFTRKCEYKDGCVQASGELAPFSDFVVSATAKYTSWISYEDVDLEPEFTVSGRAVTRKYLPQSVDVYFIGDFSGSMGNPWKNGKMKLDVVKETIKRVVDDIEKFNTEEKSRVALLGYNPFHVKQTDKTVRVNAYGYYGSWRKKYAYNYARSSPGTTVRRMFDKPKLYNEILEPKRGMSRYEVERLHTHNVNFAKYHKFYDIPLTEDYDEFRSQLMNTELQAGGGTSSWNGIIAAAQEANKATNLNPEQVFIVLSDGQDGDKNYLQKLVDQGLCKKLRSTISAKRNRFQSNSPTEAEKTKVTMGVIGINYKVNESDGFGDCFGKKNIYHAKDGEDVYKYILNLINEETGKLKD</sequence>
<evidence type="ECO:0000313" key="2">
    <source>
        <dbReference type="EMBL" id="ARP40126.1"/>
    </source>
</evidence>
<dbReference type="InterPro" id="IPR002035">
    <property type="entry name" value="VWF_A"/>
</dbReference>
<dbReference type="KEGG" id="vsy:K08M4_34490"/>
<gene>
    <name evidence="2" type="ORF">K08M4_34490</name>
</gene>
<dbReference type="PROSITE" id="PS50234">
    <property type="entry name" value="VWFA"/>
    <property type="match status" value="1"/>
</dbReference>
<dbReference type="Proteomes" id="UP000194136">
    <property type="component" value="Chromosome 2"/>
</dbReference>
<dbReference type="AlphaFoldDB" id="A0AA34XQ60"/>